<dbReference type="EMBL" id="JAUZMZ010000062">
    <property type="protein sequence ID" value="MEE2032957.1"/>
    <property type="molecule type" value="Genomic_DNA"/>
</dbReference>
<proteinExistence type="predicted"/>
<feature type="region of interest" description="Disordered" evidence="1">
    <location>
        <begin position="243"/>
        <end position="262"/>
    </location>
</feature>
<evidence type="ECO:0000313" key="4">
    <source>
        <dbReference type="Proteomes" id="UP001331936"/>
    </source>
</evidence>
<keyword evidence="2" id="KW-1133">Transmembrane helix</keyword>
<keyword evidence="4" id="KW-1185">Reference proteome</keyword>
<evidence type="ECO:0000313" key="3">
    <source>
        <dbReference type="EMBL" id="MEE2032957.1"/>
    </source>
</evidence>
<name>A0ABU7JSF3_9NOCA</name>
<evidence type="ECO:0008006" key="5">
    <source>
        <dbReference type="Google" id="ProtNLM"/>
    </source>
</evidence>
<keyword evidence="2" id="KW-0812">Transmembrane</keyword>
<dbReference type="Proteomes" id="UP001331936">
    <property type="component" value="Unassembled WGS sequence"/>
</dbReference>
<sequence length="262" mass="27236">MADAIARSFAQQEPERSAVSPLRALGRRQLSGWEVLAQSVATTAPAASMVLLPAFMLTHHALTAGLAAIIGAALFVTVIAWCTTQFTRRMVASGGLYAFVAKGLGPRAALATGVAMTVKYLGSGALTLFHGGQAVIAIAAQCGVEILGPAALVVYLGIAAVILTALLRGVRFAALAILVVEACSLVFIAGPMVMSGSESVPIQPIPGNGTSGWAARGSRRRWRPRTRPPGCCTRWESRVSCPRRSAPRTTDCALRGSGSSRP</sequence>
<feature type="compositionally biased region" description="Basic residues" evidence="1">
    <location>
        <begin position="217"/>
        <end position="226"/>
    </location>
</feature>
<feature type="transmembrane region" description="Helical" evidence="2">
    <location>
        <begin position="120"/>
        <end position="140"/>
    </location>
</feature>
<feature type="transmembrane region" description="Helical" evidence="2">
    <location>
        <begin position="35"/>
        <end position="55"/>
    </location>
</feature>
<dbReference type="Gene3D" id="1.20.1740.10">
    <property type="entry name" value="Amino acid/polyamine transporter I"/>
    <property type="match status" value="1"/>
</dbReference>
<keyword evidence="2" id="KW-0472">Membrane</keyword>
<comment type="caution">
    <text evidence="3">The sequence shown here is derived from an EMBL/GenBank/DDBJ whole genome shotgun (WGS) entry which is preliminary data.</text>
</comment>
<reference evidence="3 4" key="1">
    <citation type="submission" date="2023-08" db="EMBL/GenBank/DDBJ databases">
        <authorList>
            <person name="Girao M."/>
            <person name="Carvalho M.F."/>
        </authorList>
    </citation>
    <scope>NUCLEOTIDE SEQUENCE [LARGE SCALE GENOMIC DNA]</scope>
    <source>
        <strain evidence="3 4">CC-R104</strain>
    </source>
</reference>
<dbReference type="RefSeq" id="WP_330152374.1">
    <property type="nucleotide sequence ID" value="NZ_JAUZMZ010000062.1"/>
</dbReference>
<protein>
    <recommendedName>
        <fullName evidence="5">APC family permease</fullName>
    </recommendedName>
</protein>
<evidence type="ECO:0000256" key="1">
    <source>
        <dbReference type="SAM" id="MobiDB-lite"/>
    </source>
</evidence>
<accession>A0ABU7JSF3</accession>
<feature type="transmembrane region" description="Helical" evidence="2">
    <location>
        <begin position="174"/>
        <end position="194"/>
    </location>
</feature>
<feature type="region of interest" description="Disordered" evidence="1">
    <location>
        <begin position="205"/>
        <end position="230"/>
    </location>
</feature>
<gene>
    <name evidence="3" type="ORF">Q8814_12665</name>
</gene>
<organism evidence="3 4">
    <name type="scientific">Rhodococcus chondri</name>
    <dbReference type="NCBI Taxonomy" id="3065941"/>
    <lineage>
        <taxon>Bacteria</taxon>
        <taxon>Bacillati</taxon>
        <taxon>Actinomycetota</taxon>
        <taxon>Actinomycetes</taxon>
        <taxon>Mycobacteriales</taxon>
        <taxon>Nocardiaceae</taxon>
        <taxon>Rhodococcus</taxon>
    </lineage>
</organism>
<feature type="transmembrane region" description="Helical" evidence="2">
    <location>
        <begin position="61"/>
        <end position="82"/>
    </location>
</feature>
<feature type="transmembrane region" description="Helical" evidence="2">
    <location>
        <begin position="146"/>
        <end position="167"/>
    </location>
</feature>
<evidence type="ECO:0000256" key="2">
    <source>
        <dbReference type="SAM" id="Phobius"/>
    </source>
</evidence>